<dbReference type="GO" id="GO:0031956">
    <property type="term" value="F:medium-chain fatty acid-CoA ligase activity"/>
    <property type="evidence" value="ECO:0007669"/>
    <property type="project" value="TreeGrafter"/>
</dbReference>
<dbReference type="PANTHER" id="PTHR43201:SF8">
    <property type="entry name" value="ACYL-COA SYNTHETASE FAMILY MEMBER 3"/>
    <property type="match status" value="1"/>
</dbReference>
<reference evidence="4 5" key="1">
    <citation type="submission" date="2016-10" db="EMBL/GenBank/DDBJ databases">
        <authorList>
            <person name="de Groot N.N."/>
        </authorList>
    </citation>
    <scope>NUCLEOTIDE SEQUENCE [LARGE SCALE GENOMIC DNA]</scope>
    <source>
        <strain evidence="4 5">DSM 23042</strain>
    </source>
</reference>
<organism evidence="4 5">
    <name type="scientific">Tranquillimonas rosea</name>
    <dbReference type="NCBI Taxonomy" id="641238"/>
    <lineage>
        <taxon>Bacteria</taxon>
        <taxon>Pseudomonadati</taxon>
        <taxon>Pseudomonadota</taxon>
        <taxon>Alphaproteobacteria</taxon>
        <taxon>Rhodobacterales</taxon>
        <taxon>Roseobacteraceae</taxon>
        <taxon>Tranquillimonas</taxon>
    </lineage>
</organism>
<dbReference type="NCBIfam" id="NF005702">
    <property type="entry name" value="PRK07514.1"/>
    <property type="match status" value="1"/>
</dbReference>
<keyword evidence="5" id="KW-1185">Reference proteome</keyword>
<dbReference type="PANTHER" id="PTHR43201">
    <property type="entry name" value="ACYL-COA SYNTHETASE"/>
    <property type="match status" value="1"/>
</dbReference>
<accession>A0A1H9UZ57</accession>
<evidence type="ECO:0000313" key="5">
    <source>
        <dbReference type="Proteomes" id="UP000198885"/>
    </source>
</evidence>
<dbReference type="EMBL" id="FOGU01000006">
    <property type="protein sequence ID" value="SES14639.1"/>
    <property type="molecule type" value="Genomic_DNA"/>
</dbReference>
<dbReference type="Gene3D" id="3.30.300.30">
    <property type="match status" value="1"/>
</dbReference>
<proteinExistence type="inferred from homology"/>
<gene>
    <name evidence="4" type="ORF">SAMN04490244_106107</name>
</gene>
<protein>
    <submittedName>
        <fullName evidence="4">Malonyl-CoA/methylmalonyl-CoA synthetase</fullName>
    </submittedName>
</protein>
<dbReference type="SUPFAM" id="SSF56801">
    <property type="entry name" value="Acetyl-CoA synthetase-like"/>
    <property type="match status" value="1"/>
</dbReference>
<dbReference type="Proteomes" id="UP000198885">
    <property type="component" value="Unassembled WGS sequence"/>
</dbReference>
<dbReference type="InterPro" id="IPR020845">
    <property type="entry name" value="AMP-binding_CS"/>
</dbReference>
<dbReference type="Gene3D" id="3.40.50.12780">
    <property type="entry name" value="N-terminal domain of ligase-like"/>
    <property type="match status" value="1"/>
</dbReference>
<dbReference type="InterPro" id="IPR045851">
    <property type="entry name" value="AMP-bd_C_sf"/>
</dbReference>
<dbReference type="OrthoDB" id="9803968at2"/>
<dbReference type="CDD" id="cd05941">
    <property type="entry name" value="MCS"/>
    <property type="match status" value="1"/>
</dbReference>
<evidence type="ECO:0000259" key="3">
    <source>
        <dbReference type="Pfam" id="PF13193"/>
    </source>
</evidence>
<feature type="domain" description="AMP-binding enzyme C-terminal" evidence="3">
    <location>
        <begin position="413"/>
        <end position="488"/>
    </location>
</feature>
<feature type="domain" description="AMP-dependent synthetase/ligase" evidence="2">
    <location>
        <begin position="24"/>
        <end position="362"/>
    </location>
</feature>
<dbReference type="InterPro" id="IPR025110">
    <property type="entry name" value="AMP-bd_C"/>
</dbReference>
<name>A0A1H9UZ57_9RHOB</name>
<dbReference type="Pfam" id="PF00501">
    <property type="entry name" value="AMP-binding"/>
    <property type="match status" value="1"/>
</dbReference>
<dbReference type="GO" id="GO:0006631">
    <property type="term" value="P:fatty acid metabolic process"/>
    <property type="evidence" value="ECO:0007669"/>
    <property type="project" value="TreeGrafter"/>
</dbReference>
<dbReference type="InterPro" id="IPR000873">
    <property type="entry name" value="AMP-dep_synth/lig_dom"/>
</dbReference>
<dbReference type="InterPro" id="IPR042099">
    <property type="entry name" value="ANL_N_sf"/>
</dbReference>
<evidence type="ECO:0000259" key="2">
    <source>
        <dbReference type="Pfam" id="PF00501"/>
    </source>
</evidence>
<comment type="similarity">
    <text evidence="1">Belongs to the ATP-dependent AMP-binding enzyme family.</text>
</comment>
<dbReference type="STRING" id="641238.SAMN04490244_106107"/>
<evidence type="ECO:0000256" key="1">
    <source>
        <dbReference type="ARBA" id="ARBA00006432"/>
    </source>
</evidence>
<dbReference type="AlphaFoldDB" id="A0A1H9UZ57"/>
<dbReference type="PROSITE" id="PS00455">
    <property type="entry name" value="AMP_BINDING"/>
    <property type="match status" value="1"/>
</dbReference>
<dbReference type="RefSeq" id="WP_092693715.1">
    <property type="nucleotide sequence ID" value="NZ_FOGU01000006.1"/>
</dbReference>
<evidence type="ECO:0000313" key="4">
    <source>
        <dbReference type="EMBL" id="SES14639.1"/>
    </source>
</evidence>
<sequence length="508" mass="54278">MANPLYDTLFGCHAGSGAPFLRLPDGRTVTYGAFLVRAARFAHVLGGLGAEPGARVAVQVEKSADALALYAACAQAGLIFLPLNTGYTPAELSYFVENSGAAIFVCDPGRSETLQDVAEGAGARLLTLGAAGDGTLSEIAGDMPDAFDTVSRDGEDLAAFLYTSGTTGRSKGAMLTQNNLLSNAETLVACWRFTERDVLLHALPIFHTHGLFVATNVILRVGGSMIFLPKFDTDAVIDWLPEATSLMGVPTFYTRLLGDERFDRDITANMRLFTSGSAPLLAETHRAFEERTGHRILERYGMTETNMNTSNPYDGERRAGTVGPPLPDVELKVCDPETGETLSQGEIGVIEVRGPNVFKGYWRMPEKTAEELRDDGFFITGDLGQIDADGYVTIVGRAKDLIISGGYNVYPKEVETALDALPGVLESAVIGVPHPDLGEGVVGLLVPAPGETPDLAAAGAALSETLAKYKQPRHLAVVDALPRNTMGKVQKAALRRDWAELFDGEPGR</sequence>
<dbReference type="Pfam" id="PF13193">
    <property type="entry name" value="AMP-binding_C"/>
    <property type="match status" value="1"/>
</dbReference>